<evidence type="ECO:0000259" key="3">
    <source>
        <dbReference type="Pfam" id="PF25298"/>
    </source>
</evidence>
<reference evidence="4" key="1">
    <citation type="journal article" date="2018" name="PLoS Negl. Trop. Dis.">
        <title>Sialome diversity of ticks revealed by RNAseq of single tick salivary glands.</title>
        <authorList>
            <person name="Perner J."/>
            <person name="Kropackova S."/>
            <person name="Kopacek P."/>
            <person name="Ribeiro J.M."/>
        </authorList>
    </citation>
    <scope>NUCLEOTIDE SEQUENCE</scope>
    <source>
        <strain evidence="4">Siblings of single egg batch collected in Ceske Budejovice</strain>
        <tissue evidence="4">Salivary glands</tissue>
    </source>
</reference>
<feature type="coiled-coil region" evidence="1">
    <location>
        <begin position="33"/>
        <end position="102"/>
    </location>
</feature>
<accession>A0A147BAN2</accession>
<evidence type="ECO:0000313" key="4">
    <source>
        <dbReference type="EMBL" id="JAR87839.1"/>
    </source>
</evidence>
<dbReference type="Pfam" id="PF03258">
    <property type="entry name" value="Baculo_FP"/>
    <property type="match status" value="1"/>
</dbReference>
<name>A0A147BAN2_IXORI</name>
<feature type="domain" description="FP protein C-terminal" evidence="3">
    <location>
        <begin position="190"/>
        <end position="241"/>
    </location>
</feature>
<keyword evidence="1" id="KW-0175">Coiled coil</keyword>
<dbReference type="Pfam" id="PF25298">
    <property type="entry name" value="Baculo_FP_2nd"/>
    <property type="match status" value="1"/>
</dbReference>
<feature type="domain" description="FP protein N-terminal" evidence="2">
    <location>
        <begin position="106"/>
        <end position="186"/>
    </location>
</feature>
<dbReference type="InterPro" id="IPR004941">
    <property type="entry name" value="FP_N"/>
</dbReference>
<protein>
    <submittedName>
        <fullName evidence="4">Putative crack-1 is transposable element</fullName>
    </submittedName>
</protein>
<dbReference type="EMBL" id="GEGO01007565">
    <property type="protein sequence ID" value="JAR87839.1"/>
    <property type="molecule type" value="Transcribed_RNA"/>
</dbReference>
<sequence>MSSKLTEVLGRLDLMEKSIAVQSAKHDAVFAKLTQQEKTIEEIEESMEMLGSQYDEILKKVKTQEDTTLELNKKMSKTESEMSKQEMEIRELKTTVDNMEQYSRRKNVEIHGIQKEENENLLEMIQCLANKLQLPVPATEDVEAVHRLSAREGKIPPIIVRFNERSARDQWLTKRVALRQEKIFINENLTKSVRELLWSARQWAKEKNYKFVWVKNGKIFVRQSEHRAVIRINRQEDLLKIA</sequence>
<organism evidence="4">
    <name type="scientific">Ixodes ricinus</name>
    <name type="common">Common tick</name>
    <name type="synonym">Acarus ricinus</name>
    <dbReference type="NCBI Taxonomy" id="34613"/>
    <lineage>
        <taxon>Eukaryota</taxon>
        <taxon>Metazoa</taxon>
        <taxon>Ecdysozoa</taxon>
        <taxon>Arthropoda</taxon>
        <taxon>Chelicerata</taxon>
        <taxon>Arachnida</taxon>
        <taxon>Acari</taxon>
        <taxon>Parasitiformes</taxon>
        <taxon>Ixodida</taxon>
        <taxon>Ixodoidea</taxon>
        <taxon>Ixodidae</taxon>
        <taxon>Ixodinae</taxon>
        <taxon>Ixodes</taxon>
    </lineage>
</organism>
<dbReference type="AlphaFoldDB" id="A0A147BAN2"/>
<evidence type="ECO:0000259" key="2">
    <source>
        <dbReference type="Pfam" id="PF03258"/>
    </source>
</evidence>
<proteinExistence type="predicted"/>
<evidence type="ECO:0000256" key="1">
    <source>
        <dbReference type="SAM" id="Coils"/>
    </source>
</evidence>
<dbReference type="InterPro" id="IPR057251">
    <property type="entry name" value="FP_C"/>
</dbReference>